<dbReference type="RefSeq" id="WP_344561952.1">
    <property type="nucleotide sequence ID" value="NZ_BAAARJ010000002.1"/>
</dbReference>
<gene>
    <name evidence="3" type="ORF">GCM10009863_06830</name>
</gene>
<comment type="caution">
    <text evidence="3">The sequence shown here is derived from an EMBL/GenBank/DDBJ whole genome shotgun (WGS) entry which is preliminary data.</text>
</comment>
<evidence type="ECO:0008006" key="5">
    <source>
        <dbReference type="Google" id="ProtNLM"/>
    </source>
</evidence>
<feature type="signal peptide" evidence="2">
    <location>
        <begin position="1"/>
        <end position="28"/>
    </location>
</feature>
<accession>A0ABP6C1D9</accession>
<dbReference type="EMBL" id="BAAARJ010000002">
    <property type="protein sequence ID" value="GAA2596153.1"/>
    <property type="molecule type" value="Genomic_DNA"/>
</dbReference>
<evidence type="ECO:0000256" key="2">
    <source>
        <dbReference type="SAM" id="SignalP"/>
    </source>
</evidence>
<proteinExistence type="predicted"/>
<dbReference type="Proteomes" id="UP001501447">
    <property type="component" value="Unassembled WGS sequence"/>
</dbReference>
<reference evidence="4" key="1">
    <citation type="journal article" date="2019" name="Int. J. Syst. Evol. Microbiol.">
        <title>The Global Catalogue of Microorganisms (GCM) 10K type strain sequencing project: providing services to taxonomists for standard genome sequencing and annotation.</title>
        <authorList>
            <consortium name="The Broad Institute Genomics Platform"/>
            <consortium name="The Broad Institute Genome Sequencing Center for Infectious Disease"/>
            <person name="Wu L."/>
            <person name="Ma J."/>
        </authorList>
    </citation>
    <scope>NUCLEOTIDE SEQUENCE [LARGE SCALE GENOMIC DNA]</scope>
    <source>
        <strain evidence="4">JCM 16373</strain>
    </source>
</reference>
<feature type="region of interest" description="Disordered" evidence="1">
    <location>
        <begin position="30"/>
        <end position="56"/>
    </location>
</feature>
<name>A0ABP6C1D9_9ACTN</name>
<sequence length="175" mass="19049">MRTPVSSKGGLVAAACALALLPAGAASAGEAPAPAGHRQLMHSQATPDGNPSSRAAQAAGVCNDAYQIGKTGHIKRNGQIIGSVKQFYSKNCHRNYGYLWVWKSFRDKHRDYSTNIAVHDFRTNELVGLRSWSKTHQQEFWSYPADTVRHCTAARGVIRAPGDSNQNYAYSSKVC</sequence>
<organism evidence="3 4">
    <name type="scientific">Streptomyces axinellae</name>
    <dbReference type="NCBI Taxonomy" id="552788"/>
    <lineage>
        <taxon>Bacteria</taxon>
        <taxon>Bacillati</taxon>
        <taxon>Actinomycetota</taxon>
        <taxon>Actinomycetes</taxon>
        <taxon>Kitasatosporales</taxon>
        <taxon>Streptomycetaceae</taxon>
        <taxon>Streptomyces</taxon>
    </lineage>
</organism>
<evidence type="ECO:0000313" key="3">
    <source>
        <dbReference type="EMBL" id="GAA2596153.1"/>
    </source>
</evidence>
<keyword evidence="4" id="KW-1185">Reference proteome</keyword>
<feature type="compositionally biased region" description="Polar residues" evidence="1">
    <location>
        <begin position="41"/>
        <end position="55"/>
    </location>
</feature>
<keyword evidence="2" id="KW-0732">Signal</keyword>
<evidence type="ECO:0000256" key="1">
    <source>
        <dbReference type="SAM" id="MobiDB-lite"/>
    </source>
</evidence>
<evidence type="ECO:0000313" key="4">
    <source>
        <dbReference type="Proteomes" id="UP001501447"/>
    </source>
</evidence>
<protein>
    <recommendedName>
        <fullName evidence="5">Secreted protein</fullName>
    </recommendedName>
</protein>
<feature type="chain" id="PRO_5045079731" description="Secreted protein" evidence="2">
    <location>
        <begin position="29"/>
        <end position="175"/>
    </location>
</feature>